<evidence type="ECO:0000256" key="1">
    <source>
        <dbReference type="SAM" id="Phobius"/>
    </source>
</evidence>
<organism evidence="2 3">
    <name type="scientific">Camelimonas fluminis</name>
    <dbReference type="NCBI Taxonomy" id="1576911"/>
    <lineage>
        <taxon>Bacteria</taxon>
        <taxon>Pseudomonadati</taxon>
        <taxon>Pseudomonadota</taxon>
        <taxon>Alphaproteobacteria</taxon>
        <taxon>Hyphomicrobiales</taxon>
        <taxon>Chelatococcaceae</taxon>
        <taxon>Camelimonas</taxon>
    </lineage>
</organism>
<dbReference type="RefSeq" id="WP_191321568.1">
    <property type="nucleotide sequence ID" value="NZ_BNCG01000138.1"/>
</dbReference>
<keyword evidence="1" id="KW-0472">Membrane</keyword>
<evidence type="ECO:0008006" key="4">
    <source>
        <dbReference type="Google" id="ProtNLM"/>
    </source>
</evidence>
<keyword evidence="3" id="KW-1185">Reference proteome</keyword>
<feature type="transmembrane region" description="Helical" evidence="1">
    <location>
        <begin position="36"/>
        <end position="55"/>
    </location>
</feature>
<feature type="transmembrane region" description="Helical" evidence="1">
    <location>
        <begin position="75"/>
        <end position="95"/>
    </location>
</feature>
<comment type="caution">
    <text evidence="2">The sequence shown here is derived from an EMBL/GenBank/DDBJ whole genome shotgun (WGS) entry which is preliminary data.</text>
</comment>
<keyword evidence="1" id="KW-1133">Transmembrane helix</keyword>
<keyword evidence="1" id="KW-0812">Transmembrane</keyword>
<name>A0ABV7UIQ9_9HYPH</name>
<sequence>MRKKDKGWIAPTLLGSAVAGAGLSFGRDAYKLAKDNWQLMLLAFVFMGGTVYGMWNMVRGHARGITGTLFRTVMFNGLIVLASVFCFTLLLSLILGADDHPPGAAKLYTTVALVQVPLALLGLIIGLIQRRRRVREIRTIRHNEDFLEERGFRTVGGNDATIIAPDGSELKFEDLRADAYVFKIAGRRSVRAKILIDEKGRMVEYVPA</sequence>
<evidence type="ECO:0000313" key="2">
    <source>
        <dbReference type="EMBL" id="MFC3638377.1"/>
    </source>
</evidence>
<accession>A0ABV7UIQ9</accession>
<protein>
    <recommendedName>
        <fullName evidence="4">NfeD-like C-terminal domain-containing protein</fullName>
    </recommendedName>
</protein>
<evidence type="ECO:0000313" key="3">
    <source>
        <dbReference type="Proteomes" id="UP001595704"/>
    </source>
</evidence>
<dbReference type="SUPFAM" id="SSF103473">
    <property type="entry name" value="MFS general substrate transporter"/>
    <property type="match status" value="1"/>
</dbReference>
<dbReference type="InterPro" id="IPR036259">
    <property type="entry name" value="MFS_trans_sf"/>
</dbReference>
<dbReference type="EMBL" id="JBHRYC010000069">
    <property type="protein sequence ID" value="MFC3638377.1"/>
    <property type="molecule type" value="Genomic_DNA"/>
</dbReference>
<gene>
    <name evidence="2" type="ORF">ACFONL_13525</name>
</gene>
<proteinExistence type="predicted"/>
<reference evidence="3" key="1">
    <citation type="journal article" date="2019" name="Int. J. Syst. Evol. Microbiol.">
        <title>The Global Catalogue of Microorganisms (GCM) 10K type strain sequencing project: providing services to taxonomists for standard genome sequencing and annotation.</title>
        <authorList>
            <consortium name="The Broad Institute Genomics Platform"/>
            <consortium name="The Broad Institute Genome Sequencing Center for Infectious Disease"/>
            <person name="Wu L."/>
            <person name="Ma J."/>
        </authorList>
    </citation>
    <scope>NUCLEOTIDE SEQUENCE [LARGE SCALE GENOMIC DNA]</scope>
    <source>
        <strain evidence="3">KCTC 42282</strain>
    </source>
</reference>
<feature type="transmembrane region" description="Helical" evidence="1">
    <location>
        <begin position="107"/>
        <end position="128"/>
    </location>
</feature>
<dbReference type="Proteomes" id="UP001595704">
    <property type="component" value="Unassembled WGS sequence"/>
</dbReference>